<dbReference type="InterPro" id="IPR002939">
    <property type="entry name" value="DnaJ_C"/>
</dbReference>
<dbReference type="PANTHER" id="PTHR24078">
    <property type="entry name" value="DNAJ HOMOLOG SUBFAMILY C MEMBER"/>
    <property type="match status" value="1"/>
</dbReference>
<dbReference type="GO" id="GO:0005829">
    <property type="term" value="C:cytosol"/>
    <property type="evidence" value="ECO:0007669"/>
    <property type="project" value="TreeGrafter"/>
</dbReference>
<dbReference type="SUPFAM" id="SSF49493">
    <property type="entry name" value="HSP40/DnaJ peptide-binding domain"/>
    <property type="match status" value="2"/>
</dbReference>
<dbReference type="Proteomes" id="UP001415857">
    <property type="component" value="Unassembled WGS sequence"/>
</dbReference>
<dbReference type="Gene3D" id="2.60.260.20">
    <property type="entry name" value="Urease metallochaperone UreE, N-terminal domain"/>
    <property type="match status" value="2"/>
</dbReference>
<proteinExistence type="predicted"/>
<reference evidence="3 4" key="1">
    <citation type="journal article" date="2024" name="Plant J.">
        <title>Genome sequences and population genomics reveal climatic adaptation and genomic divergence between two closely related sweetgum species.</title>
        <authorList>
            <person name="Xu W.Q."/>
            <person name="Ren C.Q."/>
            <person name="Zhang X.Y."/>
            <person name="Comes H.P."/>
            <person name="Liu X.H."/>
            <person name="Li Y.G."/>
            <person name="Kettle C.J."/>
            <person name="Jalonen R."/>
            <person name="Gaisberger H."/>
            <person name="Ma Y.Z."/>
            <person name="Qiu Y.X."/>
        </authorList>
    </citation>
    <scope>NUCLEOTIDE SEQUENCE [LARGE SCALE GENOMIC DNA]</scope>
    <source>
        <strain evidence="3">Hangzhou</strain>
    </source>
</reference>
<organism evidence="3 4">
    <name type="scientific">Liquidambar formosana</name>
    <name type="common">Formosan gum</name>
    <dbReference type="NCBI Taxonomy" id="63359"/>
    <lineage>
        <taxon>Eukaryota</taxon>
        <taxon>Viridiplantae</taxon>
        <taxon>Streptophyta</taxon>
        <taxon>Embryophyta</taxon>
        <taxon>Tracheophyta</taxon>
        <taxon>Spermatophyta</taxon>
        <taxon>Magnoliopsida</taxon>
        <taxon>eudicotyledons</taxon>
        <taxon>Gunneridae</taxon>
        <taxon>Pentapetalae</taxon>
        <taxon>Saxifragales</taxon>
        <taxon>Altingiaceae</taxon>
        <taxon>Liquidambar</taxon>
    </lineage>
</organism>
<sequence>MADHPRWPSQDFHSILCVPIGASIRDVCKTYKSLITRWQNPSSDKIEAEAEHKDISKHYEPLGDKNQQEETMYGVHEFWHNGEGMRGGGDPTSPRGNFYKHRSVDNQFSAIPSPLSRSASRRNHTPIPAQASLLKSMSRRSSSDAFPASLSKSASRRSSANPIMFSNSYGLMKPEAIEKKLECTLEELCFGCVKKIQITRDAVTNNGQILQEEELLTIKVKPGWKTGTKITFEGMGDERPGTCPADITFMIAEKRHPMFRREGDDLELAVEIPLVKALTGCTFSIPLLGGERMSLEIDEIIHPGYEKIIAGQGMPNSKSKEEEET</sequence>
<name>A0AAP0R7T7_LIQFO</name>
<dbReference type="EMBL" id="JBBPBK010000014">
    <property type="protein sequence ID" value="KAK9271454.1"/>
    <property type="molecule type" value="Genomic_DNA"/>
</dbReference>
<dbReference type="AlphaFoldDB" id="A0AAP0R7T7"/>
<dbReference type="InterPro" id="IPR051339">
    <property type="entry name" value="DnaJ_subfamily_B"/>
</dbReference>
<keyword evidence="1" id="KW-0143">Chaperone</keyword>
<evidence type="ECO:0000256" key="1">
    <source>
        <dbReference type="ARBA" id="ARBA00023186"/>
    </source>
</evidence>
<dbReference type="CDD" id="cd10747">
    <property type="entry name" value="DnaJ_C"/>
    <property type="match status" value="1"/>
</dbReference>
<feature type="domain" description="Chaperone DnaJ C-terminal" evidence="2">
    <location>
        <begin position="177"/>
        <end position="320"/>
    </location>
</feature>
<dbReference type="GO" id="GO:0051087">
    <property type="term" value="F:protein-folding chaperone binding"/>
    <property type="evidence" value="ECO:0007669"/>
    <property type="project" value="TreeGrafter"/>
</dbReference>
<accession>A0AAP0R7T7</accession>
<evidence type="ECO:0000259" key="2">
    <source>
        <dbReference type="Pfam" id="PF01556"/>
    </source>
</evidence>
<dbReference type="Pfam" id="PF01556">
    <property type="entry name" value="DnaJ_C"/>
    <property type="match status" value="1"/>
</dbReference>
<gene>
    <name evidence="3" type="ORF">L1049_027045</name>
</gene>
<dbReference type="PANTHER" id="PTHR24078:SF574">
    <property type="entry name" value="CHAPERONE DNAJ C-TERMINAL DOMAIN-CONTAINING PROTEIN"/>
    <property type="match status" value="1"/>
</dbReference>
<comment type="caution">
    <text evidence="3">The sequence shown here is derived from an EMBL/GenBank/DDBJ whole genome shotgun (WGS) entry which is preliminary data.</text>
</comment>
<dbReference type="FunFam" id="2.60.260.20:FF:000015">
    <property type="entry name" value="Heat shock protein 40"/>
    <property type="match status" value="1"/>
</dbReference>
<dbReference type="GO" id="GO:0051082">
    <property type="term" value="F:unfolded protein binding"/>
    <property type="evidence" value="ECO:0007669"/>
    <property type="project" value="InterPro"/>
</dbReference>
<evidence type="ECO:0000313" key="3">
    <source>
        <dbReference type="EMBL" id="KAK9271454.1"/>
    </source>
</evidence>
<dbReference type="GO" id="GO:0006457">
    <property type="term" value="P:protein folding"/>
    <property type="evidence" value="ECO:0007669"/>
    <property type="project" value="InterPro"/>
</dbReference>
<evidence type="ECO:0000313" key="4">
    <source>
        <dbReference type="Proteomes" id="UP001415857"/>
    </source>
</evidence>
<keyword evidence="4" id="KW-1185">Reference proteome</keyword>
<protein>
    <recommendedName>
        <fullName evidence="2">Chaperone DnaJ C-terminal domain-containing protein</fullName>
    </recommendedName>
</protein>
<dbReference type="InterPro" id="IPR008971">
    <property type="entry name" value="HSP40/DnaJ_pept-bd"/>
</dbReference>